<keyword evidence="2" id="KW-1185">Reference proteome</keyword>
<name>A0A366HPP6_9BACT</name>
<accession>A0A366HPP6</accession>
<proteinExistence type="predicted"/>
<sequence length="177" mass="19110">MKLPLHTAAACEPSREMNYTSRHVSSPSCTTLRAAPWSTVRSTALGGELGVQSRGRRFGVLELAPAFPQAACCREAAADVILVCEANLRGLLREWLFFRWLHAEQALLPKAGASSSTPNGASRLHRSPPKRCFAHALQSATRKVAPPGTASFSGLRMRSRDVSLSHSLHEHAGGCVR</sequence>
<dbReference type="Proteomes" id="UP000253426">
    <property type="component" value="Unassembled WGS sequence"/>
</dbReference>
<comment type="caution">
    <text evidence="1">The sequence shown here is derived from an EMBL/GenBank/DDBJ whole genome shotgun (WGS) entry which is preliminary data.</text>
</comment>
<evidence type="ECO:0000313" key="1">
    <source>
        <dbReference type="EMBL" id="RBP44565.1"/>
    </source>
</evidence>
<evidence type="ECO:0000313" key="2">
    <source>
        <dbReference type="Proteomes" id="UP000253426"/>
    </source>
</evidence>
<gene>
    <name evidence="1" type="ORF">DES53_104386</name>
</gene>
<organism evidence="1 2">
    <name type="scientific">Roseimicrobium gellanilyticum</name>
    <dbReference type="NCBI Taxonomy" id="748857"/>
    <lineage>
        <taxon>Bacteria</taxon>
        <taxon>Pseudomonadati</taxon>
        <taxon>Verrucomicrobiota</taxon>
        <taxon>Verrucomicrobiia</taxon>
        <taxon>Verrucomicrobiales</taxon>
        <taxon>Verrucomicrobiaceae</taxon>
        <taxon>Roseimicrobium</taxon>
    </lineage>
</organism>
<dbReference type="EMBL" id="QNRR01000004">
    <property type="protein sequence ID" value="RBP44565.1"/>
    <property type="molecule type" value="Genomic_DNA"/>
</dbReference>
<protein>
    <submittedName>
        <fullName evidence="1">Uncharacterized protein</fullName>
    </submittedName>
</protein>
<dbReference type="AlphaFoldDB" id="A0A366HPP6"/>
<reference evidence="1 2" key="1">
    <citation type="submission" date="2018-06" db="EMBL/GenBank/DDBJ databases">
        <title>Genomic Encyclopedia of Type Strains, Phase IV (KMG-IV): sequencing the most valuable type-strain genomes for metagenomic binning, comparative biology and taxonomic classification.</title>
        <authorList>
            <person name="Goeker M."/>
        </authorList>
    </citation>
    <scope>NUCLEOTIDE SEQUENCE [LARGE SCALE GENOMIC DNA]</scope>
    <source>
        <strain evidence="1 2">DSM 25532</strain>
    </source>
</reference>